<comment type="caution">
    <text evidence="2">The sequence shown here is derived from an EMBL/GenBank/DDBJ whole genome shotgun (WGS) entry which is preliminary data.</text>
</comment>
<organism evidence="2 3">
    <name type="scientific">Clostridium moutaii</name>
    <dbReference type="NCBI Taxonomy" id="3240932"/>
    <lineage>
        <taxon>Bacteria</taxon>
        <taxon>Bacillati</taxon>
        <taxon>Bacillota</taxon>
        <taxon>Clostridia</taxon>
        <taxon>Eubacteriales</taxon>
        <taxon>Clostridiaceae</taxon>
        <taxon>Clostridium</taxon>
    </lineage>
</organism>
<evidence type="ECO:0000313" key="2">
    <source>
        <dbReference type="EMBL" id="MEY7998721.1"/>
    </source>
</evidence>
<keyword evidence="3" id="KW-1185">Reference proteome</keyword>
<evidence type="ECO:0000313" key="3">
    <source>
        <dbReference type="Proteomes" id="UP001564657"/>
    </source>
</evidence>
<dbReference type="RefSeq" id="WP_369702616.1">
    <property type="nucleotide sequence ID" value="NZ_JBGEWD010000001.1"/>
</dbReference>
<reference evidence="2 3" key="1">
    <citation type="submission" date="2024-08" db="EMBL/GenBank/DDBJ databases">
        <title>Clostridium lapicellarii sp. nov., and Clostridium renhuaiense sp. nov., two species isolated from the mud in a fermentation cellar used for producing sauce-flavour Chinese liquors.</title>
        <authorList>
            <person name="Yang F."/>
            <person name="Wang H."/>
            <person name="Chen L.Q."/>
            <person name="Zhou N."/>
            <person name="Lu J.J."/>
            <person name="Pu X.X."/>
            <person name="Wan B."/>
            <person name="Wang L."/>
            <person name="Liu S.J."/>
        </authorList>
    </citation>
    <scope>NUCLEOTIDE SEQUENCE [LARGE SCALE GENOMIC DNA]</scope>
    <source>
        <strain evidence="2 3">MT-5</strain>
    </source>
</reference>
<name>A0ABV4BLS4_9CLOT</name>
<evidence type="ECO:0000259" key="1">
    <source>
        <dbReference type="Pfam" id="PF07532"/>
    </source>
</evidence>
<gene>
    <name evidence="2" type="ORF">AB8U03_00650</name>
</gene>
<sequence length="157" mass="17404">MFVDDYVPNTTYNFLKSEIVSNMKILGGSAAVNYNLESTLKSIPLSVSYVNNFTDTIWQNDKYVPRATVLVISDTGVVKDVPVSWNLSKVNTSNPGKFILYGKIDVSDKQVTATLIVKPIPIKIDDISKQISSGSNYSLPGTVEKYNKKVKFMLTVI</sequence>
<accession>A0ABV4BLS4</accession>
<dbReference type="EMBL" id="JBGEWD010000001">
    <property type="protein sequence ID" value="MEY7998721.1"/>
    <property type="molecule type" value="Genomic_DNA"/>
</dbReference>
<dbReference type="Proteomes" id="UP001564657">
    <property type="component" value="Unassembled WGS sequence"/>
</dbReference>
<dbReference type="Pfam" id="PF07532">
    <property type="entry name" value="Big_4"/>
    <property type="match status" value="1"/>
</dbReference>
<protein>
    <submittedName>
        <fullName evidence="2">Ig-like domain-containing protein</fullName>
    </submittedName>
</protein>
<proteinExistence type="predicted"/>
<feature type="domain" description="Bacterial Ig-like" evidence="1">
    <location>
        <begin position="51"/>
        <end position="105"/>
    </location>
</feature>
<dbReference type="InterPro" id="IPR011081">
    <property type="entry name" value="Big_4"/>
</dbReference>